<dbReference type="InterPro" id="IPR027413">
    <property type="entry name" value="GROEL-like_equatorial_sf"/>
</dbReference>
<accession>A0A0M3HZF4</accession>
<evidence type="ECO:0000313" key="2">
    <source>
        <dbReference type="WBParaSite" id="ALUE_0000907701-mRNA-1"/>
    </source>
</evidence>
<sequence>MINAGIIDLTKVVTTVLQDAAGVASLLPATERVVTELPKEEPAMLKRTLGECEVVGISVWRRFLSDVKVKKQAKQKGVVGAATVLVLSAVVDPVVCGAGNVWCGINGWQMSYLWHRLLMYVKAYGTAVVERCIGNKRLWHTVQIFAEHIVLYDMGYW</sequence>
<protein>
    <submittedName>
        <fullName evidence="2">Uncharacterized protein</fullName>
    </submittedName>
</protein>
<name>A0A0M3HZF4_ASCLU</name>
<keyword evidence="1" id="KW-1185">Reference proteome</keyword>
<dbReference type="Gene3D" id="1.10.560.10">
    <property type="entry name" value="GroEL-like equatorial domain"/>
    <property type="match status" value="1"/>
</dbReference>
<dbReference type="AlphaFoldDB" id="A0A0M3HZF4"/>
<reference evidence="2" key="1">
    <citation type="submission" date="2017-02" db="UniProtKB">
        <authorList>
            <consortium name="WormBaseParasite"/>
        </authorList>
    </citation>
    <scope>IDENTIFICATION</scope>
</reference>
<dbReference type="Proteomes" id="UP000036681">
    <property type="component" value="Unplaced"/>
</dbReference>
<evidence type="ECO:0000313" key="1">
    <source>
        <dbReference type="Proteomes" id="UP000036681"/>
    </source>
</evidence>
<dbReference type="WBParaSite" id="ALUE_0000907701-mRNA-1">
    <property type="protein sequence ID" value="ALUE_0000907701-mRNA-1"/>
    <property type="gene ID" value="ALUE_0000907701"/>
</dbReference>
<organism evidence="1 2">
    <name type="scientific">Ascaris lumbricoides</name>
    <name type="common">Giant roundworm</name>
    <dbReference type="NCBI Taxonomy" id="6252"/>
    <lineage>
        <taxon>Eukaryota</taxon>
        <taxon>Metazoa</taxon>
        <taxon>Ecdysozoa</taxon>
        <taxon>Nematoda</taxon>
        <taxon>Chromadorea</taxon>
        <taxon>Rhabditida</taxon>
        <taxon>Spirurina</taxon>
        <taxon>Ascaridomorpha</taxon>
        <taxon>Ascaridoidea</taxon>
        <taxon>Ascarididae</taxon>
        <taxon>Ascaris</taxon>
    </lineage>
</organism>
<proteinExistence type="predicted"/>